<dbReference type="EMBL" id="JADKGY010000029">
    <property type="protein sequence ID" value="MBK9984024.1"/>
    <property type="molecule type" value="Genomic_DNA"/>
</dbReference>
<dbReference type="InterPro" id="IPR014942">
    <property type="entry name" value="AbiEii"/>
</dbReference>
<dbReference type="GO" id="GO:0016740">
    <property type="term" value="F:transferase activity"/>
    <property type="evidence" value="ECO:0007669"/>
    <property type="project" value="UniProtKB-KW"/>
</dbReference>
<sequence length="303" mass="34982">MSPNKKDIQDIAIELSTEPVFLEKDWHVSRIVDALSQLKDDKFTIVFCGGTSLLQGHRLINRFSEDADFRIINKDGKKQSRQQLRDFREKFLEELDKIPDLKILEDTFVSRDSSRFFSTMIKYENRFGDHSSLRPEIKIDCTFADHYLPGIEIRTIKPIIGDYLPVNLASIDCLSLMETTIDKASALIWRVSGCDRNDPDDDKTMIRHLHDLHPLLGVPGQDLNSIKENLISTYAIDHQKRGTHGNADLSIAANEVLHILKTDQEYRDEYENFVINMCFGSREQRITYDMALERFGMLVKSLK</sequence>
<evidence type="ECO:0000313" key="2">
    <source>
        <dbReference type="Proteomes" id="UP000808337"/>
    </source>
</evidence>
<dbReference type="Gene3D" id="3.10.450.620">
    <property type="entry name" value="JHP933, nucleotidyltransferase-like core domain"/>
    <property type="match status" value="1"/>
</dbReference>
<reference evidence="1 2" key="1">
    <citation type="submission" date="2020-10" db="EMBL/GenBank/DDBJ databases">
        <title>Connecting structure to function with the recovery of over 1000 high-quality activated sludge metagenome-assembled genomes encoding full-length rRNA genes using long-read sequencing.</title>
        <authorList>
            <person name="Singleton C.M."/>
            <person name="Petriglieri F."/>
            <person name="Kristensen J.M."/>
            <person name="Kirkegaard R.H."/>
            <person name="Michaelsen T.Y."/>
            <person name="Andersen M.H."/>
            <person name="Karst S.M."/>
            <person name="Dueholm M.S."/>
            <person name="Nielsen P.H."/>
            <person name="Albertsen M."/>
        </authorList>
    </citation>
    <scope>NUCLEOTIDE SEQUENCE [LARGE SCALE GENOMIC DNA]</scope>
    <source>
        <strain evidence="1">Ribe_18-Q3-R11-54_MAXAC.273</strain>
    </source>
</reference>
<protein>
    <submittedName>
        <fullName evidence="1">Nucleotidyl transferase AbiEii/AbiGii toxin family protein</fullName>
    </submittedName>
</protein>
<name>A0A9D7XP21_9BACT</name>
<proteinExistence type="predicted"/>
<gene>
    <name evidence="1" type="ORF">IPP15_16925</name>
</gene>
<comment type="caution">
    <text evidence="1">The sequence shown here is derived from an EMBL/GenBank/DDBJ whole genome shotgun (WGS) entry which is preliminary data.</text>
</comment>
<dbReference type="AlphaFoldDB" id="A0A9D7XP21"/>
<dbReference type="Pfam" id="PF08843">
    <property type="entry name" value="AbiEii"/>
    <property type="match status" value="1"/>
</dbReference>
<accession>A0A9D7XP21</accession>
<keyword evidence="1" id="KW-0808">Transferase</keyword>
<evidence type="ECO:0000313" key="1">
    <source>
        <dbReference type="EMBL" id="MBK9984024.1"/>
    </source>
</evidence>
<dbReference type="Proteomes" id="UP000808337">
    <property type="component" value="Unassembled WGS sequence"/>
</dbReference>
<organism evidence="1 2">
    <name type="scientific">Candidatus Opimibacter skivensis</name>
    <dbReference type="NCBI Taxonomy" id="2982028"/>
    <lineage>
        <taxon>Bacteria</taxon>
        <taxon>Pseudomonadati</taxon>
        <taxon>Bacteroidota</taxon>
        <taxon>Saprospiria</taxon>
        <taxon>Saprospirales</taxon>
        <taxon>Saprospiraceae</taxon>
        <taxon>Candidatus Opimibacter</taxon>
    </lineage>
</organism>